<evidence type="ECO:0000313" key="2">
    <source>
        <dbReference type="Proteomes" id="UP000030645"/>
    </source>
</evidence>
<dbReference type="EMBL" id="KE346160">
    <property type="protein sequence ID" value="EXC28043.1"/>
    <property type="molecule type" value="Genomic_DNA"/>
</dbReference>
<reference evidence="2" key="1">
    <citation type="submission" date="2013-01" db="EMBL/GenBank/DDBJ databases">
        <title>Draft Genome Sequence of a Mulberry Tree, Morus notabilis C.K. Schneid.</title>
        <authorList>
            <person name="He N."/>
            <person name="Zhao S."/>
        </authorList>
    </citation>
    <scope>NUCLEOTIDE SEQUENCE</scope>
</reference>
<dbReference type="Proteomes" id="UP000030645">
    <property type="component" value="Unassembled WGS sequence"/>
</dbReference>
<keyword evidence="2" id="KW-1185">Reference proteome</keyword>
<name>W9SE63_9ROSA</name>
<evidence type="ECO:0000313" key="1">
    <source>
        <dbReference type="EMBL" id="EXC28043.1"/>
    </source>
</evidence>
<gene>
    <name evidence="1" type="ORF">L484_022277</name>
</gene>
<protein>
    <submittedName>
        <fullName evidence="1">Uncharacterized protein</fullName>
    </submittedName>
</protein>
<dbReference type="AlphaFoldDB" id="W9SE63"/>
<sequence>MVRKKEPAILVKLKPNVLATMTMAFIHGAKLKKQDLNILKGKVMLIKESLETSNLESIQLLGSALDGLVVLEIAKLLKQLANSLQAIPSSKQW</sequence>
<accession>W9SE63</accession>
<proteinExistence type="predicted"/>
<organism evidence="1 2">
    <name type="scientific">Morus notabilis</name>
    <dbReference type="NCBI Taxonomy" id="981085"/>
    <lineage>
        <taxon>Eukaryota</taxon>
        <taxon>Viridiplantae</taxon>
        <taxon>Streptophyta</taxon>
        <taxon>Embryophyta</taxon>
        <taxon>Tracheophyta</taxon>
        <taxon>Spermatophyta</taxon>
        <taxon>Magnoliopsida</taxon>
        <taxon>eudicotyledons</taxon>
        <taxon>Gunneridae</taxon>
        <taxon>Pentapetalae</taxon>
        <taxon>rosids</taxon>
        <taxon>fabids</taxon>
        <taxon>Rosales</taxon>
        <taxon>Moraceae</taxon>
        <taxon>Moreae</taxon>
        <taxon>Morus</taxon>
    </lineage>
</organism>